<dbReference type="InterPro" id="IPR038729">
    <property type="entry name" value="Rad50/SbcC_AAA"/>
</dbReference>
<feature type="domain" description="Rad50/SbcC-type AAA" evidence="3">
    <location>
        <begin position="6"/>
        <end position="223"/>
    </location>
</feature>
<proteinExistence type="predicted"/>
<reference evidence="4 5" key="1">
    <citation type="journal article" date="2023" name="Antonie Van Leeuwenhoek">
        <title>Mesoterricola silvestris gen. nov., sp. nov., Mesoterricola sediminis sp. nov., Geothrix oryzae sp. nov., Geothrix edaphica sp. nov., Geothrix rubra sp. nov., and Geothrix limicola sp. nov., six novel members of Acidobacteriota isolated from soils.</title>
        <authorList>
            <person name="Itoh H."/>
            <person name="Sugisawa Y."/>
            <person name="Mise K."/>
            <person name="Xu Z."/>
            <person name="Kuniyasu M."/>
            <person name="Ushijima N."/>
            <person name="Kawano K."/>
            <person name="Kobayashi E."/>
            <person name="Shiratori Y."/>
            <person name="Masuda Y."/>
            <person name="Senoo K."/>
        </authorList>
    </citation>
    <scope>NUCLEOTIDE SEQUENCE [LARGE SCALE GENOMIC DNA]</scope>
    <source>
        <strain evidence="4 5">Red803</strain>
    </source>
</reference>
<feature type="coiled-coil region" evidence="1">
    <location>
        <begin position="612"/>
        <end position="702"/>
    </location>
</feature>
<feature type="coiled-coil region" evidence="1">
    <location>
        <begin position="809"/>
        <end position="843"/>
    </location>
</feature>
<dbReference type="RefSeq" id="WP_285725424.1">
    <property type="nucleotide sequence ID" value="NZ_BSDD01000003.1"/>
</dbReference>
<dbReference type="Gene3D" id="3.40.50.300">
    <property type="entry name" value="P-loop containing nucleotide triphosphate hydrolases"/>
    <property type="match status" value="2"/>
</dbReference>
<dbReference type="PANTHER" id="PTHR32114:SF2">
    <property type="entry name" value="ABC TRANSPORTER ABCH.3"/>
    <property type="match status" value="1"/>
</dbReference>
<dbReference type="Pfam" id="PF13476">
    <property type="entry name" value="AAA_23"/>
    <property type="match status" value="1"/>
</dbReference>
<name>A0ABQ5Q742_9BACT</name>
<accession>A0ABQ5Q742</accession>
<feature type="region of interest" description="Disordered" evidence="2">
    <location>
        <begin position="386"/>
        <end position="406"/>
    </location>
</feature>
<dbReference type="InterPro" id="IPR027417">
    <property type="entry name" value="P-loop_NTPase"/>
</dbReference>
<evidence type="ECO:0000313" key="5">
    <source>
        <dbReference type="Proteomes" id="UP001165089"/>
    </source>
</evidence>
<organism evidence="4 5">
    <name type="scientific">Geothrix rubra</name>
    <dbReference type="NCBI Taxonomy" id="2927977"/>
    <lineage>
        <taxon>Bacteria</taxon>
        <taxon>Pseudomonadati</taxon>
        <taxon>Acidobacteriota</taxon>
        <taxon>Holophagae</taxon>
        <taxon>Holophagales</taxon>
        <taxon>Holophagaceae</taxon>
        <taxon>Geothrix</taxon>
    </lineage>
</organism>
<dbReference type="SUPFAM" id="SSF52540">
    <property type="entry name" value="P-loop containing nucleoside triphosphate hydrolases"/>
    <property type="match status" value="1"/>
</dbReference>
<dbReference type="Proteomes" id="UP001165089">
    <property type="component" value="Unassembled WGS sequence"/>
</dbReference>
<dbReference type="Pfam" id="PF13558">
    <property type="entry name" value="SbcC_Walker_B"/>
    <property type="match status" value="1"/>
</dbReference>
<keyword evidence="1" id="KW-0175">Coiled coil</keyword>
<keyword evidence="5" id="KW-1185">Reference proteome</keyword>
<protein>
    <recommendedName>
        <fullName evidence="3">Rad50/SbcC-type AAA domain-containing protein</fullName>
    </recommendedName>
</protein>
<evidence type="ECO:0000256" key="1">
    <source>
        <dbReference type="SAM" id="Coils"/>
    </source>
</evidence>
<evidence type="ECO:0000259" key="3">
    <source>
        <dbReference type="Pfam" id="PF13476"/>
    </source>
</evidence>
<comment type="caution">
    <text evidence="4">The sequence shown here is derived from an EMBL/GenBank/DDBJ whole genome shotgun (WGS) entry which is preliminary data.</text>
</comment>
<sequence>MKPLFLALEAFGPYAGRQELDFADLRGQDFFLIHGPTGAGKTSLLDGISYALYGVTSGGLREARDLRSHFAAPGTPTRVTFDFALGDRTFRVERMPEQMVPKAPGKRGKVEDAFKKQAHAARLWELKGDEALPLTGGKASEVDAKVAQLMGFKADQFRQVVLLPQGRFQEFMLADALNRQAILQTLFQTGRYARITELLAEEERALKEAGRTTLAEIRQLLSQADADSVEELPGRIRTATERADGLRAEQAAALAALRAAGTALQAGRQAAGFLADRDAARTELGALQGAVRRMEARRTELDRARRAEAVRAEALAAEAAQKRLADLAAAEEGLQREVRSREAALARATEAMAEAEGHEIRREELRRTLARLKELQPRLAALEAAREESKATALERGRLEDRTGEARRALDRAQRDLASRQAELQELKTEASQALGREGLLYLIKKVRGQRLELDRHLADTARAQAALDEALATREAARTLALASRERLQALVARRLEGHAARLAESLVDGQPCPVCGSPDHPQPARGLPGGTEDVELAEAQAREAADARALTQAEDALRSRSGILEAARARRDLLQETLGEHAASTAETLTEIEARHRRDLDRSRTALARLPEVEAALAQAEQARERAEGGAGEVARELSDVQQREAAARERLKVLEEGLLAELRVPGALSTRLEQAERELAEAEAELAQAREARDAALAALGEARTRLQAHLERAILARTDAEAREAAFDEALAKAGFHGREDHGLARRTPEETAALAAELETHDRALAVARDRAAQAEARAEGLEAPDLPALEAAEAQAQARAAAAGEALGQAQSEEAALQRLEADLTRLVAARDAQDRRYRLVAGLARLAKGGEGDRVSFERYVQGALLDEVLASASERLRRMSKQRYALRRAAGSGDLRKAGGLDLEITDTHTGRARPVSTLSGGEGFQASLALALGLSDVVQRHAGGIRLDTVFIDEGFGSLDPEALDLALRTLEDLQQGGRLVGLISHLEEIKARISARLEVVPGPGGSHAAFRVG</sequence>
<evidence type="ECO:0000256" key="2">
    <source>
        <dbReference type="SAM" id="MobiDB-lite"/>
    </source>
</evidence>
<dbReference type="PANTHER" id="PTHR32114">
    <property type="entry name" value="ABC TRANSPORTER ABCH.3"/>
    <property type="match status" value="1"/>
</dbReference>
<dbReference type="EMBL" id="BSDD01000003">
    <property type="protein sequence ID" value="GLH70497.1"/>
    <property type="molecule type" value="Genomic_DNA"/>
</dbReference>
<gene>
    <name evidence="4" type="ORF">GETHPA_20300</name>
</gene>
<evidence type="ECO:0000313" key="4">
    <source>
        <dbReference type="EMBL" id="GLH70497.1"/>
    </source>
</evidence>